<dbReference type="InterPro" id="IPR011059">
    <property type="entry name" value="Metal-dep_hydrolase_composite"/>
</dbReference>
<reference evidence="3 4" key="1">
    <citation type="submission" date="2017-05" db="EMBL/GenBank/DDBJ databases">
        <title>Biotechnological potential of actinobacteria isolated from South African environments.</title>
        <authorList>
            <person name="Le Roes-Hill M."/>
            <person name="Prins A."/>
            <person name="Durrell K.A."/>
        </authorList>
    </citation>
    <scope>NUCLEOTIDE SEQUENCE [LARGE SCALE GENOMIC DNA]</scope>
    <source>
        <strain evidence="3">BS2</strain>
    </source>
</reference>
<evidence type="ECO:0000256" key="1">
    <source>
        <dbReference type="ARBA" id="ARBA00022801"/>
    </source>
</evidence>
<dbReference type="AlphaFoldDB" id="A0A243QHU6"/>
<comment type="caution">
    <text evidence="3">The sequence shown here is derived from an EMBL/GenBank/DDBJ whole genome shotgun (WGS) entry which is preliminary data.</text>
</comment>
<organism evidence="3 4">
    <name type="scientific">Gordonia lacunae</name>
    <dbReference type="NCBI Taxonomy" id="417102"/>
    <lineage>
        <taxon>Bacteria</taxon>
        <taxon>Bacillati</taxon>
        <taxon>Actinomycetota</taxon>
        <taxon>Actinomycetes</taxon>
        <taxon>Mycobacteriales</taxon>
        <taxon>Gordoniaceae</taxon>
        <taxon>Gordonia</taxon>
    </lineage>
</organism>
<dbReference type="EMBL" id="NGFO01000003">
    <property type="protein sequence ID" value="OUC80355.1"/>
    <property type="molecule type" value="Genomic_DNA"/>
</dbReference>
<dbReference type="InterPro" id="IPR006680">
    <property type="entry name" value="Amidohydro-rel"/>
</dbReference>
<dbReference type="InterPro" id="IPR050287">
    <property type="entry name" value="MTA/SAH_deaminase"/>
</dbReference>
<dbReference type="GO" id="GO:0016810">
    <property type="term" value="F:hydrolase activity, acting on carbon-nitrogen (but not peptide) bonds"/>
    <property type="evidence" value="ECO:0007669"/>
    <property type="project" value="InterPro"/>
</dbReference>
<dbReference type="PANTHER" id="PTHR43794">
    <property type="entry name" value="AMINOHYDROLASE SSNA-RELATED"/>
    <property type="match status" value="1"/>
</dbReference>
<protein>
    <submittedName>
        <fullName evidence="3">Hydroxyatrazine ethylaminohydrolase</fullName>
    </submittedName>
</protein>
<evidence type="ECO:0000259" key="2">
    <source>
        <dbReference type="Pfam" id="PF01979"/>
    </source>
</evidence>
<evidence type="ECO:0000313" key="3">
    <source>
        <dbReference type="EMBL" id="OUC80355.1"/>
    </source>
</evidence>
<dbReference type="OrthoDB" id="3189065at2"/>
<dbReference type="Proteomes" id="UP000194632">
    <property type="component" value="Unassembled WGS sequence"/>
</dbReference>
<sequence length="440" mass="45632">MTTTVLTGAAAILRDASTVTRDPVVVVDGWIGTGADAQDGADQVVDVSGCVVTPGLVNAHHHLLQTAFRSRPESRSVPMPQWLASMAKRYSSVGVDPELTAVAASVGLAESLLCGVTTVADHHLTWPRDQDPVALAGATIGAAARVGARLVFVRGTARDDPDLAAASVADIHRTYLGGASTGTSADGMLQLAVGPSGVHADGPETFATLAEVASRFGLRRRTQANEEVDVQVAAARYGRRPLTLLDEWGWLDDDVTVAHLCDITDDEIALLARSGASATHAPGCDVPMGWGVARVAALMYTGVRVGLGTSGGGSNDAGHLLADARLAVQVSGLIGEPVTARAVLAMASEGSAAGLGRSELGHLRSGAAADLCVWDCSDVFDAGVPDPLDGLLWAGPGRRPRDVMVGGRWVVRDGRLLTAESRSLATELTTQLDRRHRHAP</sequence>
<proteinExistence type="predicted"/>
<dbReference type="InterPro" id="IPR032466">
    <property type="entry name" value="Metal_Hydrolase"/>
</dbReference>
<dbReference type="Pfam" id="PF01979">
    <property type="entry name" value="Amidohydro_1"/>
    <property type="match status" value="1"/>
</dbReference>
<dbReference type="SUPFAM" id="SSF51556">
    <property type="entry name" value="Metallo-dependent hydrolases"/>
    <property type="match status" value="1"/>
</dbReference>
<feature type="domain" description="Amidohydrolase-related" evidence="2">
    <location>
        <begin position="51"/>
        <end position="410"/>
    </location>
</feature>
<keyword evidence="4" id="KW-1185">Reference proteome</keyword>
<dbReference type="STRING" id="417102.CA982_03970"/>
<dbReference type="PANTHER" id="PTHR43794:SF11">
    <property type="entry name" value="AMIDOHYDROLASE-RELATED DOMAIN-CONTAINING PROTEIN"/>
    <property type="match status" value="1"/>
</dbReference>
<gene>
    <name evidence="3" type="ORF">CA982_03970</name>
</gene>
<evidence type="ECO:0000313" key="4">
    <source>
        <dbReference type="Proteomes" id="UP000194632"/>
    </source>
</evidence>
<name>A0A243QHU6_9ACTN</name>
<accession>A0A243QHU6</accession>
<dbReference type="SUPFAM" id="SSF51338">
    <property type="entry name" value="Composite domain of metallo-dependent hydrolases"/>
    <property type="match status" value="1"/>
</dbReference>
<keyword evidence="1 3" id="KW-0378">Hydrolase</keyword>
<dbReference type="Gene3D" id="2.30.40.10">
    <property type="entry name" value="Urease, subunit C, domain 1"/>
    <property type="match status" value="1"/>
</dbReference>
<dbReference type="RefSeq" id="WP_086534049.1">
    <property type="nucleotide sequence ID" value="NZ_NGFO01000003.1"/>
</dbReference>
<dbReference type="Gene3D" id="3.20.20.140">
    <property type="entry name" value="Metal-dependent hydrolases"/>
    <property type="match status" value="1"/>
</dbReference>